<proteinExistence type="predicted"/>
<accession>A0A2P9HLF8</accession>
<evidence type="ECO:0000313" key="2">
    <source>
        <dbReference type="Proteomes" id="UP000246073"/>
    </source>
</evidence>
<organism evidence="1 2">
    <name type="scientific">Ochrobactrum soli</name>
    <dbReference type="NCBI Taxonomy" id="2448455"/>
    <lineage>
        <taxon>Bacteria</taxon>
        <taxon>Pseudomonadati</taxon>
        <taxon>Pseudomonadota</taxon>
        <taxon>Alphaproteobacteria</taxon>
        <taxon>Hyphomicrobiales</taxon>
        <taxon>Brucellaceae</taxon>
        <taxon>Brucella/Ochrobactrum group</taxon>
        <taxon>Ochrobactrum</taxon>
    </lineage>
</organism>
<dbReference type="Proteomes" id="UP000246073">
    <property type="component" value="Unassembled WGS sequence"/>
</dbReference>
<dbReference type="EMBL" id="OOFM01000005">
    <property type="protein sequence ID" value="SPL64912.1"/>
    <property type="molecule type" value="Genomic_DNA"/>
</dbReference>
<evidence type="ECO:0000313" key="1">
    <source>
        <dbReference type="EMBL" id="SPL64912.1"/>
    </source>
</evidence>
<gene>
    <name evidence="1" type="ORF">OHAE_779</name>
</gene>
<dbReference type="AlphaFoldDB" id="A0A2P9HLF8"/>
<reference evidence="2" key="1">
    <citation type="submission" date="2017-12" db="EMBL/GenBank/DDBJ databases">
        <authorList>
            <person name="Diaz M."/>
        </authorList>
    </citation>
    <scope>NUCLEOTIDE SEQUENCE [LARGE SCALE GENOMIC DNA]</scope>
    <source>
        <strain evidence="2">FI11154</strain>
    </source>
</reference>
<sequence>MLATSASGRTEFQIAGCIGVVGGRLVGTAGSCPSTGDVMA</sequence>
<protein>
    <submittedName>
        <fullName evidence="1">Uncharacterized protein</fullName>
    </submittedName>
</protein>
<name>A0A2P9HLF8_9HYPH</name>